<name>A0A3G3IG33_9ARCH</name>
<dbReference type="AlphaFoldDB" id="A0A3G3IG33"/>
<reference evidence="1 2" key="1">
    <citation type="submission" date="2016-10" db="EMBL/GenBank/DDBJ databases">
        <title>Complete genome of the TMA-utilizing, human hosted archaeon Methanomethylophilus alvus Gen. nov, sp. nov., strain Mx-05, derived from a pure culture.</title>
        <authorList>
            <person name="Brugere J.-F."/>
            <person name="Ben Hania W."/>
            <person name="Chaudhary P.P."/>
            <person name="Gaci N."/>
            <person name="Borrel G."/>
            <person name="Cao Van Tuat L."/>
            <person name="Fardeau M.-L."/>
            <person name="Harris H.M.B."/>
            <person name="O'Toole P.W."/>
            <person name="Ollivier B."/>
        </authorList>
    </citation>
    <scope>NUCLEOTIDE SEQUENCE [LARGE SCALE GENOMIC DNA]</scope>
    <source>
        <strain evidence="1 2">Mx-05</strain>
    </source>
</reference>
<dbReference type="RefSeq" id="WP_048097743.1">
    <property type="nucleotide sequence ID" value="NZ_CP017686.1"/>
</dbReference>
<gene>
    <name evidence="1" type="ORF">BKD89_03060</name>
</gene>
<organism evidence="1 2">
    <name type="scientific">Methanomethylophilus alvi</name>
    <dbReference type="NCBI Taxonomy" id="1291540"/>
    <lineage>
        <taxon>Archaea</taxon>
        <taxon>Methanobacteriati</taxon>
        <taxon>Thermoplasmatota</taxon>
        <taxon>Thermoplasmata</taxon>
        <taxon>Methanomassiliicoccales</taxon>
        <taxon>Methanomethylophilaceae</taxon>
        <taxon>Methanomethylophilus</taxon>
    </lineage>
</organism>
<dbReference type="Proteomes" id="UP000273278">
    <property type="component" value="Chromosome"/>
</dbReference>
<dbReference type="EMBL" id="CP017686">
    <property type="protein sequence ID" value="AYQ54787.1"/>
    <property type="molecule type" value="Genomic_DNA"/>
</dbReference>
<proteinExistence type="predicted"/>
<evidence type="ECO:0000313" key="1">
    <source>
        <dbReference type="EMBL" id="AYQ54787.1"/>
    </source>
</evidence>
<sequence>MDQYSEDENQGKKKLLIPLLILLLCAVSMIGAGYAVTNILNVNDNDVDSGYIYVNYDGAGPIFNSADGKVIIFSNSSTWEYVDDGSGSVYKESVSVKAHAFGDNADEEDNSVLLGSAPIVYKQSGVELKSVKVSVIANGDQEDVDVVKNIIVGFTVDGEDVSINGDAVSLDISTLSFDEQGVSTTSYDVVAHINKEVLDSSDIDVLTSALSNVSFSVSFVASSD</sequence>
<evidence type="ECO:0000313" key="2">
    <source>
        <dbReference type="Proteomes" id="UP000273278"/>
    </source>
</evidence>
<protein>
    <submittedName>
        <fullName evidence="1">Uncharacterized protein</fullName>
    </submittedName>
</protein>
<dbReference type="GeneID" id="41321414"/>
<accession>A0A3G3IG33</accession>